<dbReference type="Pfam" id="PF04412">
    <property type="entry name" value="AcnX"/>
    <property type="match status" value="1"/>
</dbReference>
<comment type="caution">
    <text evidence="4">The sequence shown here is derived from an EMBL/GenBank/DDBJ whole genome shotgun (WGS) entry which is preliminary data.</text>
</comment>
<dbReference type="InterPro" id="IPR007506">
    <property type="entry name" value="PMDh-L-like_dom"/>
</dbReference>
<dbReference type="PANTHER" id="PTHR36577:SF3">
    <property type="entry name" value="DUF521 DOMAIN PROTEIN (AFU_ORTHOLOGUE AFUA_6G00490)"/>
    <property type="match status" value="1"/>
</dbReference>
<evidence type="ECO:0000313" key="4">
    <source>
        <dbReference type="EMBL" id="MBC2777172.1"/>
    </source>
</evidence>
<dbReference type="InterPro" id="IPR036008">
    <property type="entry name" value="Aconitase_4Fe-4S_dom"/>
</dbReference>
<keyword evidence="2" id="KW-0456">Lyase</keyword>
<dbReference type="GO" id="GO:0016829">
    <property type="term" value="F:lyase activity"/>
    <property type="evidence" value="ECO:0007669"/>
    <property type="project" value="UniProtKB-KW"/>
</dbReference>
<reference evidence="4 5" key="1">
    <citation type="submission" date="2020-08" db="EMBL/GenBank/DDBJ databases">
        <title>Draft genome sequence of Parasphingopyxis sp. GrpM-11.</title>
        <authorList>
            <person name="Oh J."/>
            <person name="Roh D.-H."/>
        </authorList>
    </citation>
    <scope>NUCLEOTIDE SEQUENCE [LARGE SCALE GENOMIC DNA]</scope>
    <source>
        <strain evidence="4 5">GrpM-11</strain>
    </source>
</reference>
<evidence type="ECO:0000313" key="5">
    <source>
        <dbReference type="Proteomes" id="UP000564378"/>
    </source>
</evidence>
<dbReference type="InterPro" id="IPR015931">
    <property type="entry name" value="Acnase/IPM_dHydase_lsu_aba_1/3"/>
</dbReference>
<organism evidence="4 5">
    <name type="scientific">Parasphingopyxis marina</name>
    <dbReference type="NCBI Taxonomy" id="2761622"/>
    <lineage>
        <taxon>Bacteria</taxon>
        <taxon>Pseudomonadati</taxon>
        <taxon>Pseudomonadota</taxon>
        <taxon>Alphaproteobacteria</taxon>
        <taxon>Sphingomonadales</taxon>
        <taxon>Sphingomonadaceae</taxon>
        <taxon>Parasphingopyxis</taxon>
    </lineage>
</organism>
<dbReference type="Gene3D" id="3.30.499.10">
    <property type="entry name" value="Aconitase, domain 3"/>
    <property type="match status" value="1"/>
</dbReference>
<dbReference type="EMBL" id="JACJVJ010000001">
    <property type="protein sequence ID" value="MBC2777172.1"/>
    <property type="molecule type" value="Genomic_DNA"/>
</dbReference>
<protein>
    <submittedName>
        <fullName evidence="4">Aconitase X catalytic domain-containing protein</fullName>
    </submittedName>
</protein>
<keyword evidence="5" id="KW-1185">Reference proteome</keyword>
<accession>A0A842HW26</accession>
<feature type="domain" description="Phosphomevalonate dehydratase large subunit-like" evidence="3">
    <location>
        <begin position="1"/>
        <end position="416"/>
    </location>
</feature>
<evidence type="ECO:0000259" key="3">
    <source>
        <dbReference type="Pfam" id="PF04412"/>
    </source>
</evidence>
<name>A0A842HW26_9SPHN</name>
<dbReference type="AlphaFoldDB" id="A0A842HW26"/>
<sequence>MQLTAEERAMLDGAEGAATQKAMDLLVRYADALGAERFVETDNVAGVPGAAHGFLKDYYRDQGGDYNAIFSLFDLDSDEVVEVPRMKAFSCHLQGGMDPDLWREQGMSETAHDGFVYDEEQNAEHGVQLLKTCTPYVAGNVPAHGEHCAWMESSAVVYCNSVVGARTNTEGRESTSAAMLTKRIPYWGYHCPEYRHGQHAIAVEFPVGDVFEWGMLGYFVGQSVEDGIPVITGAISNPSLIRHKHFGAAAASSGGVELYHMVGITPEAPSAAAAFGPNLPEQHFVYDAAERRRIYETLNAVGECEDVDYVMLGCPHYSIEQIAHAAQLIEGRKVHENSALWVFTSRAVKAVADRNGHTKTLQDAGAYLMTDTCSAISQAIPEGTRVAALDSAKQVHYLPAMMDIEGWYGTTAECIDAACTGRWAGRLQ</sequence>
<gene>
    <name evidence="4" type="ORF">H6P80_06010</name>
</gene>
<proteinExistence type="predicted"/>
<dbReference type="SUPFAM" id="SSF53732">
    <property type="entry name" value="Aconitase iron-sulfur domain"/>
    <property type="match status" value="1"/>
</dbReference>
<evidence type="ECO:0000256" key="1">
    <source>
        <dbReference type="ARBA" id="ARBA00023004"/>
    </source>
</evidence>
<evidence type="ECO:0000256" key="2">
    <source>
        <dbReference type="ARBA" id="ARBA00023239"/>
    </source>
</evidence>
<keyword evidence="1" id="KW-0408">Iron</keyword>
<dbReference type="PANTHER" id="PTHR36577">
    <property type="entry name" value="DUF521 DOMAIN PROTEIN (AFU_ORTHOLOGUE AFUA_6G00490)"/>
    <property type="match status" value="1"/>
</dbReference>
<dbReference type="Proteomes" id="UP000564378">
    <property type="component" value="Unassembled WGS sequence"/>
</dbReference>